<feature type="non-terminal residue" evidence="2">
    <location>
        <position position="1"/>
    </location>
</feature>
<sequence>MMDQSQTPGINHGQSEDGHDVLHLVDLSYVQSREDNSSLKKKTLLTRKRSYSTERKGSNERWRTETEEMHEWRHTPSSVPTPSLSPASSTSSLQHSLSEQSDLSVSTEIVIKKRRVENARRVRFSDVVTYVPPLVLIDDDGDADDEDYNHIDNTANDVPEEESPSRPLPVPRWIEALR</sequence>
<feature type="region of interest" description="Disordered" evidence="1">
    <location>
        <begin position="32"/>
        <end position="104"/>
    </location>
</feature>
<name>A0A8J4U5F3_CLAMG</name>
<feature type="region of interest" description="Disordered" evidence="1">
    <location>
        <begin position="138"/>
        <end position="178"/>
    </location>
</feature>
<dbReference type="Proteomes" id="UP000727407">
    <property type="component" value="Unassembled WGS sequence"/>
</dbReference>
<evidence type="ECO:0000313" key="3">
    <source>
        <dbReference type="Proteomes" id="UP000727407"/>
    </source>
</evidence>
<feature type="compositionally biased region" description="Acidic residues" evidence="1">
    <location>
        <begin position="138"/>
        <end position="147"/>
    </location>
</feature>
<dbReference type="AlphaFoldDB" id="A0A8J4U5F3"/>
<keyword evidence="3" id="KW-1185">Reference proteome</keyword>
<gene>
    <name evidence="2" type="ORF">DAT39_005309</name>
</gene>
<proteinExistence type="predicted"/>
<comment type="caution">
    <text evidence="2">The sequence shown here is derived from an EMBL/GenBank/DDBJ whole genome shotgun (WGS) entry which is preliminary data.</text>
</comment>
<reference evidence="2" key="1">
    <citation type="submission" date="2020-07" db="EMBL/GenBank/DDBJ databases">
        <title>Clarias magur genome sequencing, assembly and annotation.</title>
        <authorList>
            <person name="Kushwaha B."/>
            <person name="Kumar R."/>
            <person name="Das P."/>
            <person name="Joshi C.G."/>
            <person name="Kumar D."/>
            <person name="Nagpure N.S."/>
            <person name="Pandey M."/>
            <person name="Agarwal S."/>
            <person name="Srivastava S."/>
            <person name="Singh M."/>
            <person name="Sahoo L."/>
            <person name="Jayasankar P."/>
            <person name="Meher P.K."/>
            <person name="Koringa P.G."/>
            <person name="Iquebal M.A."/>
            <person name="Das S.P."/>
            <person name="Bit A."/>
            <person name="Patnaik S."/>
            <person name="Patel N."/>
            <person name="Shah T.M."/>
            <person name="Hinsu A."/>
            <person name="Jena J.K."/>
        </authorList>
    </citation>
    <scope>NUCLEOTIDE SEQUENCE</scope>
    <source>
        <strain evidence="2">CIFAMagur01</strain>
        <tissue evidence="2">Testis</tissue>
    </source>
</reference>
<feature type="compositionally biased region" description="Low complexity" evidence="1">
    <location>
        <begin position="75"/>
        <end position="104"/>
    </location>
</feature>
<dbReference type="OrthoDB" id="8960114at2759"/>
<feature type="compositionally biased region" description="Basic residues" evidence="1">
    <location>
        <begin position="39"/>
        <end position="50"/>
    </location>
</feature>
<feature type="compositionally biased region" description="Basic and acidic residues" evidence="1">
    <location>
        <begin position="51"/>
        <end position="74"/>
    </location>
</feature>
<evidence type="ECO:0000313" key="2">
    <source>
        <dbReference type="EMBL" id="KAF5904954.1"/>
    </source>
</evidence>
<evidence type="ECO:0000256" key="1">
    <source>
        <dbReference type="SAM" id="MobiDB-lite"/>
    </source>
</evidence>
<protein>
    <submittedName>
        <fullName evidence="2">Protein starmaker-like</fullName>
    </submittedName>
</protein>
<dbReference type="EMBL" id="QNUK01000050">
    <property type="protein sequence ID" value="KAF5904954.1"/>
    <property type="molecule type" value="Genomic_DNA"/>
</dbReference>
<accession>A0A8J4U5F3</accession>
<organism evidence="2 3">
    <name type="scientific">Clarias magur</name>
    <name type="common">Asian catfish</name>
    <name type="synonym">Macropteronotus magur</name>
    <dbReference type="NCBI Taxonomy" id="1594786"/>
    <lineage>
        <taxon>Eukaryota</taxon>
        <taxon>Metazoa</taxon>
        <taxon>Chordata</taxon>
        <taxon>Craniata</taxon>
        <taxon>Vertebrata</taxon>
        <taxon>Euteleostomi</taxon>
        <taxon>Actinopterygii</taxon>
        <taxon>Neopterygii</taxon>
        <taxon>Teleostei</taxon>
        <taxon>Ostariophysi</taxon>
        <taxon>Siluriformes</taxon>
        <taxon>Clariidae</taxon>
        <taxon>Clarias</taxon>
    </lineage>
</organism>